<keyword evidence="3" id="KW-1185">Reference proteome</keyword>
<name>A0A3Q2DMA4_CYPVA</name>
<dbReference type="Ensembl" id="ENSCVAT00000013419.1">
    <property type="protein sequence ID" value="ENSCVAP00000020801.1"/>
    <property type="gene ID" value="ENSCVAG00000002420.1"/>
</dbReference>
<evidence type="ECO:0000313" key="2">
    <source>
        <dbReference type="Ensembl" id="ENSCVAP00000020801.1"/>
    </source>
</evidence>
<evidence type="ECO:0000313" key="3">
    <source>
        <dbReference type="Proteomes" id="UP000265020"/>
    </source>
</evidence>
<feature type="region of interest" description="Disordered" evidence="1">
    <location>
        <begin position="1"/>
        <end position="28"/>
    </location>
</feature>
<dbReference type="Proteomes" id="UP000265020">
    <property type="component" value="Unassembled WGS sequence"/>
</dbReference>
<reference evidence="2" key="2">
    <citation type="submission" date="2025-09" db="UniProtKB">
        <authorList>
            <consortium name="Ensembl"/>
        </authorList>
    </citation>
    <scope>IDENTIFICATION</scope>
</reference>
<feature type="compositionally biased region" description="Low complexity" evidence="1">
    <location>
        <begin position="179"/>
        <end position="195"/>
    </location>
</feature>
<dbReference type="AlphaFoldDB" id="A0A3Q2DMA4"/>
<proteinExistence type="predicted"/>
<accession>A0A3Q2DMA4</accession>
<feature type="region of interest" description="Disordered" evidence="1">
    <location>
        <begin position="42"/>
        <end position="74"/>
    </location>
</feature>
<dbReference type="GeneTree" id="ENSGT00940000156399"/>
<feature type="compositionally biased region" description="Acidic residues" evidence="1">
    <location>
        <begin position="58"/>
        <end position="73"/>
    </location>
</feature>
<protein>
    <submittedName>
        <fullName evidence="2">Uncharacterized protein</fullName>
    </submittedName>
</protein>
<dbReference type="STRING" id="28743.ENSCVAP00000020801"/>
<organism evidence="2 3">
    <name type="scientific">Cyprinodon variegatus</name>
    <name type="common">Sheepshead minnow</name>
    <dbReference type="NCBI Taxonomy" id="28743"/>
    <lineage>
        <taxon>Eukaryota</taxon>
        <taxon>Metazoa</taxon>
        <taxon>Chordata</taxon>
        <taxon>Craniata</taxon>
        <taxon>Vertebrata</taxon>
        <taxon>Euteleostomi</taxon>
        <taxon>Actinopterygii</taxon>
        <taxon>Neopterygii</taxon>
        <taxon>Teleostei</taxon>
        <taxon>Neoteleostei</taxon>
        <taxon>Acanthomorphata</taxon>
        <taxon>Ovalentaria</taxon>
        <taxon>Atherinomorphae</taxon>
        <taxon>Cyprinodontiformes</taxon>
        <taxon>Cyprinodontidae</taxon>
        <taxon>Cyprinodon</taxon>
    </lineage>
</organism>
<reference evidence="2" key="1">
    <citation type="submission" date="2025-08" db="UniProtKB">
        <authorList>
            <consortium name="Ensembl"/>
        </authorList>
    </citation>
    <scope>IDENTIFICATION</scope>
</reference>
<evidence type="ECO:0000256" key="1">
    <source>
        <dbReference type="SAM" id="MobiDB-lite"/>
    </source>
</evidence>
<feature type="compositionally biased region" description="Low complexity" evidence="1">
    <location>
        <begin position="10"/>
        <end position="28"/>
    </location>
</feature>
<sequence length="207" mass="22774">MEQQQHFLASESSRSLSSSSTSSDVEETVSGVEIKVYADSGDNFQNLDCGMKQAAEDGGNDDDDEEEEEEDEMLDHILYPPPSLLRKSSIPELSHGLGPALKFKRHLSEDGKQLRRRSLGGGLTGKYLLLPPSLQQTQTLQQPSSDTSNLVRMRSLNLGKSDPSLTSSTKELSLPRRGSFLTPRSLSPTPTSPCSPCSPLHAFHFWR</sequence>
<feature type="region of interest" description="Disordered" evidence="1">
    <location>
        <begin position="157"/>
        <end position="195"/>
    </location>
</feature>